<evidence type="ECO:0000313" key="3">
    <source>
        <dbReference type="Proteomes" id="UP001152562"/>
    </source>
</evidence>
<reference evidence="2" key="1">
    <citation type="submission" date="2022-05" db="EMBL/GenBank/DDBJ databases">
        <authorList>
            <person name="Okamura Y."/>
        </authorList>
    </citation>
    <scope>NUCLEOTIDE SEQUENCE</scope>
</reference>
<keyword evidence="3" id="KW-1185">Reference proteome</keyword>
<feature type="compositionally biased region" description="Polar residues" evidence="1">
    <location>
        <begin position="35"/>
        <end position="46"/>
    </location>
</feature>
<evidence type="ECO:0000256" key="1">
    <source>
        <dbReference type="SAM" id="MobiDB-lite"/>
    </source>
</evidence>
<dbReference type="EMBL" id="CALOZG010000013">
    <property type="protein sequence ID" value="CAH4031055.1"/>
    <property type="molecule type" value="Genomic_DNA"/>
</dbReference>
<gene>
    <name evidence="2" type="ORF">PIBRA_LOCUS7630</name>
</gene>
<dbReference type="AlphaFoldDB" id="A0A9P0XAQ9"/>
<dbReference type="Proteomes" id="UP001152562">
    <property type="component" value="Unassembled WGS sequence"/>
</dbReference>
<dbReference type="PANTHER" id="PTHR34756:SF1">
    <property type="entry name" value="CELL DIVISION CYCLE-ASSOCIATED PROTEIN 3"/>
    <property type="match status" value="1"/>
</dbReference>
<organism evidence="2 3">
    <name type="scientific">Pieris brassicae</name>
    <name type="common">White butterfly</name>
    <name type="synonym">Large white butterfly</name>
    <dbReference type="NCBI Taxonomy" id="7116"/>
    <lineage>
        <taxon>Eukaryota</taxon>
        <taxon>Metazoa</taxon>
        <taxon>Ecdysozoa</taxon>
        <taxon>Arthropoda</taxon>
        <taxon>Hexapoda</taxon>
        <taxon>Insecta</taxon>
        <taxon>Pterygota</taxon>
        <taxon>Neoptera</taxon>
        <taxon>Endopterygota</taxon>
        <taxon>Lepidoptera</taxon>
        <taxon>Glossata</taxon>
        <taxon>Ditrysia</taxon>
        <taxon>Papilionoidea</taxon>
        <taxon>Pieridae</taxon>
        <taxon>Pierinae</taxon>
        <taxon>Pieris</taxon>
    </lineage>
</organism>
<feature type="region of interest" description="Disordered" evidence="1">
    <location>
        <begin position="395"/>
        <end position="422"/>
    </location>
</feature>
<proteinExistence type="predicted"/>
<feature type="region of interest" description="Disordered" evidence="1">
    <location>
        <begin position="1"/>
        <end position="52"/>
    </location>
</feature>
<comment type="caution">
    <text evidence="2">The sequence shown here is derived from an EMBL/GenBank/DDBJ whole genome shotgun (WGS) entry which is preliminary data.</text>
</comment>
<feature type="compositionally biased region" description="Basic and acidic residues" evidence="1">
    <location>
        <begin position="412"/>
        <end position="422"/>
    </location>
</feature>
<evidence type="ECO:0000313" key="2">
    <source>
        <dbReference type="EMBL" id="CAH4031055.1"/>
    </source>
</evidence>
<accession>A0A9P0XAQ9</accession>
<dbReference type="InterPro" id="IPR038832">
    <property type="entry name" value="CDCA3"/>
</dbReference>
<protein>
    <submittedName>
        <fullName evidence="2">Uncharacterized protein</fullName>
    </submittedName>
</protein>
<dbReference type="PANTHER" id="PTHR34756">
    <property type="entry name" value="CELL DIVISION CYCLE-ASSOCIATED PROTEIN 3"/>
    <property type="match status" value="1"/>
</dbReference>
<sequence length="422" mass="46589">MGSNNSKSHDTAAASQKNETGKDIGGNPDPRSPTPEITRTPLQNKPGSKHHITKNMDLRKALENDKSERKLIHNNPILSAVIKNHLQSFDPRSPTQEFNRTPIVITSKTSEARVEQTFDVNYCGSPTLDNTTLDSSNIQISPACPELVPKNLYNEFYDLSLCDSLNNEEPLGSSTASNEVLENNISHGSPKPTQLLETNFDCNENGIIKISEMDETDGITKKNETLFSLLNPEISNVPIFKLLNDDPRSPSFGIDRTPIVVSKHEEPCIEENVEEMSNELLIKVLENSNSEIKHIINAENNSEGIPIYEDIGNNSNDTPKKSKSASNDGSRTPLSCMKNKPEPSHGRSKSANTLFDPKAKKGLSQIRKHVSHIPRLKSLTKPNGLSLGSSISLKNSTMNGDCENTPPHSHRDKWDKESSIVL</sequence>
<feature type="compositionally biased region" description="Polar residues" evidence="1">
    <location>
        <begin position="324"/>
        <end position="333"/>
    </location>
</feature>
<name>A0A9P0XAQ9_PIEBR</name>
<feature type="region of interest" description="Disordered" evidence="1">
    <location>
        <begin position="305"/>
        <end position="365"/>
    </location>
</feature>